<reference evidence="1 2" key="1">
    <citation type="submission" date="2020-02" db="EMBL/GenBank/DDBJ databases">
        <title>Genomic Insights into the Phylogeny and Genetic Plasticity of the Human and Animal Enteric Pathogen Clostridium perfringens.</title>
        <authorList>
            <person name="Feng Y."/>
            <person name="Hu Y."/>
        </authorList>
    </citation>
    <scope>NUCLEOTIDE SEQUENCE [LARGE SCALE GENOMIC DNA]</scope>
    <source>
        <strain evidence="1 2">CP-40</strain>
    </source>
</reference>
<dbReference type="Proteomes" id="UP000481454">
    <property type="component" value="Unassembled WGS sequence"/>
</dbReference>
<gene>
    <name evidence="1" type="ORF">G6Z34_13250</name>
</gene>
<organism evidence="1 2">
    <name type="scientific">Clostridium perfringens</name>
    <dbReference type="NCBI Taxonomy" id="1502"/>
    <lineage>
        <taxon>Bacteria</taxon>
        <taxon>Bacillati</taxon>
        <taxon>Bacillota</taxon>
        <taxon>Clostridia</taxon>
        <taxon>Eubacteriales</taxon>
        <taxon>Clostridiaceae</taxon>
        <taxon>Clostridium</taxon>
    </lineage>
</organism>
<dbReference type="AlphaFoldDB" id="A0AAP6WQ15"/>
<proteinExistence type="predicted"/>
<evidence type="ECO:0000313" key="2">
    <source>
        <dbReference type="Proteomes" id="UP000481454"/>
    </source>
</evidence>
<protein>
    <submittedName>
        <fullName evidence="1">Uncharacterized protein</fullName>
    </submittedName>
</protein>
<comment type="caution">
    <text evidence="1">The sequence shown here is derived from an EMBL/GenBank/DDBJ whole genome shotgun (WGS) entry which is preliminary data.</text>
</comment>
<dbReference type="RefSeq" id="WP_164800986.1">
    <property type="nucleotide sequence ID" value="NZ_JAALLZ010000006.1"/>
</dbReference>
<name>A0AAP6WQ15_CLOPF</name>
<sequence>MKKVYMGVCNLILNGKNKDSKCKIEVNTTKIVKRYKINNKDYIYVKIAVQDDELEYFRCNYKDFSIQTVMPIRELPDCRKEVITTRDYRNMNVIYEDMKFQCKEVSEPVIIFSNDKNASLKEIKFILDDTKENEELKDITKFFKNLLFKNIKFKVEDDKKPKEKK</sequence>
<dbReference type="EMBL" id="JAALLZ010000006">
    <property type="protein sequence ID" value="NGU31052.1"/>
    <property type="molecule type" value="Genomic_DNA"/>
</dbReference>
<evidence type="ECO:0000313" key="1">
    <source>
        <dbReference type="EMBL" id="NGU31052.1"/>
    </source>
</evidence>
<accession>A0AAP6WQ15</accession>